<evidence type="ECO:0000256" key="7">
    <source>
        <dbReference type="SAM" id="Phobius"/>
    </source>
</evidence>
<evidence type="ECO:0000259" key="8">
    <source>
        <dbReference type="Pfam" id="PF02687"/>
    </source>
</evidence>
<evidence type="ECO:0000259" key="9">
    <source>
        <dbReference type="Pfam" id="PF12704"/>
    </source>
</evidence>
<proteinExistence type="inferred from homology"/>
<comment type="similarity">
    <text evidence="6">Belongs to the ABC-4 integral membrane protein family.</text>
</comment>
<dbReference type="PANTHER" id="PTHR30572">
    <property type="entry name" value="MEMBRANE COMPONENT OF TRANSPORTER-RELATED"/>
    <property type="match status" value="1"/>
</dbReference>
<gene>
    <name evidence="10" type="ORF">GCM10009092_13790</name>
</gene>
<evidence type="ECO:0000313" key="11">
    <source>
        <dbReference type="Proteomes" id="UP001501757"/>
    </source>
</evidence>
<evidence type="ECO:0000256" key="4">
    <source>
        <dbReference type="ARBA" id="ARBA00022989"/>
    </source>
</evidence>
<feature type="transmembrane region" description="Helical" evidence="7">
    <location>
        <begin position="672"/>
        <end position="696"/>
    </location>
</feature>
<feature type="transmembrane region" description="Helical" evidence="7">
    <location>
        <begin position="332"/>
        <end position="356"/>
    </location>
</feature>
<evidence type="ECO:0000256" key="2">
    <source>
        <dbReference type="ARBA" id="ARBA00022475"/>
    </source>
</evidence>
<keyword evidence="11" id="KW-1185">Reference proteome</keyword>
<comment type="caution">
    <text evidence="10">The sequence shown here is derived from an EMBL/GenBank/DDBJ whole genome shotgun (WGS) entry which is preliminary data.</text>
</comment>
<feature type="transmembrane region" description="Helical" evidence="7">
    <location>
        <begin position="20"/>
        <end position="41"/>
    </location>
</feature>
<feature type="domain" description="MacB-like periplasmic core" evidence="9">
    <location>
        <begin position="439"/>
        <end position="637"/>
    </location>
</feature>
<evidence type="ECO:0000256" key="6">
    <source>
        <dbReference type="ARBA" id="ARBA00038076"/>
    </source>
</evidence>
<dbReference type="InterPro" id="IPR025857">
    <property type="entry name" value="MacB_PCD"/>
</dbReference>
<feature type="transmembrane region" description="Helical" evidence="7">
    <location>
        <begin position="425"/>
        <end position="448"/>
    </location>
</feature>
<feature type="transmembrane region" description="Helical" evidence="7">
    <location>
        <begin position="281"/>
        <end position="305"/>
    </location>
</feature>
<evidence type="ECO:0000313" key="10">
    <source>
        <dbReference type="EMBL" id="GAA0350641.1"/>
    </source>
</evidence>
<comment type="subcellular location">
    <subcellularLocation>
        <location evidence="1">Cell membrane</location>
        <topology evidence="1">Multi-pass membrane protein</topology>
    </subcellularLocation>
</comment>
<sequence length="799" mass="87939">MKLQHEIRHALAGLQNTPMFVFTLVFTLALTLGALIAAFNLNQLILFKPLPYIQAAQLYILDQTEVRQGKVVKSGVQHIDSQVQMYRSSQDFLHSALVLRSRGILASVPSEPRLQTLYTTAEFFDLLTVPLALGTGLSASPEMKDARPEAVLSYATWQSYFAADPDIIGQSIQFDHQQFKVVGVLDKGFKEPQPFAETASDIYLPAAYSQLSQPNGTSSTSNLLSLVKLTPGQNTTQVNAQLSAIFKDFLQSPQAQLYRDVELLPRLTRLSDAVKGDSARITLMILVGAVVLLLIAFVNVLNLYLSHINKKQQILAICACLGAKPKALFKRLFVESLLLTLVASLFALIIAAWLLVLTKELAQGTLPRLNELGLDIPTVLFSCAIAVLLAGALAFFGRFTVNYDGLKQQLNASGKGTSAQVSRRVMCSLIASQIALTGLLIMMTSLVLQMSLQTANHPLGIDIENVISVEVDPGKNYPSATQIRTLATQIKQHFAQLPQVELVANSRHSPLRFGHSGTLIYDSHQQRVGGFLYNRVDEDFVGLVKLPMLHGRNFNREEVADQAKVALLSQSMARAIFNRTDVVGERIYRAKGQAFKVVGVVEDYFSVSNIDPYFYMPLDASDINLMLKIKPGMSLTKLEILQQLRTIDPSLRIQEYLQLQRTAAELVYQYSLAAWLAGGLSLFALLLACTGIYGVISYATQMRRYELGVRMALGAKRKRIVNMVLKDAIQPIVIGLVSSFLLAVLLYGMAKSQIAQLGQPDVLQISGALGLLLLFSLLACFIPANSIVRQDPIKALRNE</sequence>
<dbReference type="Proteomes" id="UP001501757">
    <property type="component" value="Unassembled WGS sequence"/>
</dbReference>
<keyword evidence="4 7" id="KW-1133">Transmembrane helix</keyword>
<dbReference type="PANTHER" id="PTHR30572:SF4">
    <property type="entry name" value="ABC TRANSPORTER PERMEASE YTRF"/>
    <property type="match status" value="1"/>
</dbReference>
<dbReference type="InterPro" id="IPR003838">
    <property type="entry name" value="ABC3_permease_C"/>
</dbReference>
<evidence type="ECO:0000256" key="1">
    <source>
        <dbReference type="ARBA" id="ARBA00004651"/>
    </source>
</evidence>
<organism evidence="10 11">
    <name type="scientific">Bowmanella denitrificans</name>
    <dbReference type="NCBI Taxonomy" id="366582"/>
    <lineage>
        <taxon>Bacteria</taxon>
        <taxon>Pseudomonadati</taxon>
        <taxon>Pseudomonadota</taxon>
        <taxon>Gammaproteobacteria</taxon>
        <taxon>Alteromonadales</taxon>
        <taxon>Alteromonadaceae</taxon>
        <taxon>Bowmanella</taxon>
    </lineage>
</organism>
<feature type="domain" description="MacB-like periplasmic core" evidence="9">
    <location>
        <begin position="25"/>
        <end position="244"/>
    </location>
</feature>
<feature type="domain" description="ABC3 transporter permease C-terminal" evidence="8">
    <location>
        <begin position="288"/>
        <end position="396"/>
    </location>
</feature>
<protein>
    <submittedName>
        <fullName evidence="10">ABC transporter permease</fullName>
    </submittedName>
</protein>
<evidence type="ECO:0000256" key="3">
    <source>
        <dbReference type="ARBA" id="ARBA00022692"/>
    </source>
</evidence>
<feature type="transmembrane region" description="Helical" evidence="7">
    <location>
        <begin position="376"/>
        <end position="397"/>
    </location>
</feature>
<dbReference type="InterPro" id="IPR050250">
    <property type="entry name" value="Macrolide_Exporter_MacB"/>
</dbReference>
<dbReference type="EMBL" id="BAAAEI010000006">
    <property type="protein sequence ID" value="GAA0350641.1"/>
    <property type="molecule type" value="Genomic_DNA"/>
</dbReference>
<dbReference type="Pfam" id="PF12704">
    <property type="entry name" value="MacB_PCD"/>
    <property type="match status" value="2"/>
</dbReference>
<keyword evidence="3 7" id="KW-0812">Transmembrane</keyword>
<feature type="transmembrane region" description="Helical" evidence="7">
    <location>
        <begin position="728"/>
        <end position="750"/>
    </location>
</feature>
<feature type="domain" description="ABC3 transporter permease C-terminal" evidence="8">
    <location>
        <begin position="680"/>
        <end position="792"/>
    </location>
</feature>
<dbReference type="Pfam" id="PF02687">
    <property type="entry name" value="FtsX"/>
    <property type="match status" value="2"/>
</dbReference>
<evidence type="ECO:0000256" key="5">
    <source>
        <dbReference type="ARBA" id="ARBA00023136"/>
    </source>
</evidence>
<reference evidence="10 11" key="1">
    <citation type="journal article" date="2019" name="Int. J. Syst. Evol. Microbiol.">
        <title>The Global Catalogue of Microorganisms (GCM) 10K type strain sequencing project: providing services to taxonomists for standard genome sequencing and annotation.</title>
        <authorList>
            <consortium name="The Broad Institute Genomics Platform"/>
            <consortium name="The Broad Institute Genome Sequencing Center for Infectious Disease"/>
            <person name="Wu L."/>
            <person name="Ma J."/>
        </authorList>
    </citation>
    <scope>NUCLEOTIDE SEQUENCE [LARGE SCALE GENOMIC DNA]</scope>
    <source>
        <strain evidence="10 11">JCM 13378</strain>
    </source>
</reference>
<dbReference type="RefSeq" id="WP_343843354.1">
    <property type="nucleotide sequence ID" value="NZ_BAAAEI010000006.1"/>
</dbReference>
<name>A0ABN0WYN6_9ALTE</name>
<accession>A0ABN0WYN6</accession>
<feature type="transmembrane region" description="Helical" evidence="7">
    <location>
        <begin position="762"/>
        <end position="784"/>
    </location>
</feature>
<keyword evidence="5 7" id="KW-0472">Membrane</keyword>
<keyword evidence="2" id="KW-1003">Cell membrane</keyword>